<dbReference type="HOGENOM" id="CLU_2520039_0_0_6"/>
<protein>
    <recommendedName>
        <fullName evidence="3">Tyr recombinase domain-containing protein</fullName>
    </recommendedName>
</protein>
<proteinExistence type="predicted"/>
<reference evidence="1 2" key="1">
    <citation type="journal article" date="2011" name="J. Genet. Genomics">
        <title>Unraveling the Acidithiobacillus caldus complete genome and its central metabolisms for carbon assimilation.</title>
        <authorList>
            <person name="You X.Y."/>
            <person name="Guo X."/>
            <person name="Zheng H.J."/>
            <person name="Zhang M.J."/>
            <person name="Liu L.J."/>
            <person name="Zhu Y.Q."/>
            <person name="Zhu B."/>
            <person name="Wang S.Y."/>
            <person name="Zhao G.P."/>
            <person name="Poetsch A."/>
            <person name="Jiang C.Y."/>
            <person name="Liu S.J."/>
        </authorList>
    </citation>
    <scope>NUCLEOTIDE SEQUENCE [LARGE SCALE GENOMIC DNA]</scope>
    <source>
        <strain evidence="1 2">SM-1</strain>
        <plasmid evidence="2">Plasmid megaplasmid</plasmid>
    </source>
</reference>
<gene>
    <name evidence="1" type="ordered locus">Atc_m215</name>
</gene>
<dbReference type="EMBL" id="CP002574">
    <property type="protein sequence ID" value="AEK59746.1"/>
    <property type="molecule type" value="Genomic_DNA"/>
</dbReference>
<dbReference type="Proteomes" id="UP000006135">
    <property type="component" value="Plasmid megaplasmid"/>
</dbReference>
<sequence>MPYYVPRHIIDNNPVGHATETFHALIPRLDLDIAPGVSSPRLHDLRHAFAVGVLTRWYRLGLDPQAHLTSDSALYEYPRFCKTP</sequence>
<dbReference type="RefSeq" id="WP_014003827.1">
    <property type="nucleotide sequence ID" value="NC_015851.1"/>
</dbReference>
<keyword evidence="1" id="KW-0614">Plasmid</keyword>
<accession>F9ZUD7</accession>
<geneLocation type="plasmid" evidence="1 2">
    <name>megaplasmid</name>
</geneLocation>
<name>F9ZUD7_ACICS</name>
<dbReference type="GeneID" id="92932976"/>
<dbReference type="KEGG" id="acu:Atc_m215"/>
<dbReference type="OrthoDB" id="662444at2"/>
<evidence type="ECO:0000313" key="1">
    <source>
        <dbReference type="EMBL" id="AEK59746.1"/>
    </source>
</evidence>
<dbReference type="AlphaFoldDB" id="F9ZUD7"/>
<evidence type="ECO:0000313" key="2">
    <source>
        <dbReference type="Proteomes" id="UP000006135"/>
    </source>
</evidence>
<organism evidence="1 2">
    <name type="scientific">Acidithiobacillus caldus (strain SM-1)</name>
    <dbReference type="NCBI Taxonomy" id="990288"/>
    <lineage>
        <taxon>Bacteria</taxon>
        <taxon>Pseudomonadati</taxon>
        <taxon>Pseudomonadota</taxon>
        <taxon>Acidithiobacillia</taxon>
        <taxon>Acidithiobacillales</taxon>
        <taxon>Acidithiobacillaceae</taxon>
        <taxon>Acidithiobacillus</taxon>
    </lineage>
</organism>
<evidence type="ECO:0008006" key="3">
    <source>
        <dbReference type="Google" id="ProtNLM"/>
    </source>
</evidence>
<keyword evidence="2" id="KW-1185">Reference proteome</keyword>